<name>R7SDE0_CONPW</name>
<evidence type="ECO:0000313" key="3">
    <source>
        <dbReference type="Proteomes" id="UP000053558"/>
    </source>
</evidence>
<dbReference type="InterPro" id="IPR013154">
    <property type="entry name" value="ADH-like_N"/>
</dbReference>
<dbReference type="RefSeq" id="XP_007775546.1">
    <property type="nucleotide sequence ID" value="XM_007777356.1"/>
</dbReference>
<dbReference type="EMBL" id="JH711593">
    <property type="protein sequence ID" value="EIW74178.1"/>
    <property type="molecule type" value="Genomic_DNA"/>
</dbReference>
<keyword evidence="3" id="KW-1185">Reference proteome</keyword>
<dbReference type="AlphaFoldDB" id="R7SDE0"/>
<dbReference type="Gene3D" id="3.90.180.10">
    <property type="entry name" value="Medium-chain alcohol dehydrogenases, catalytic domain"/>
    <property type="match status" value="1"/>
</dbReference>
<dbReference type="InterPro" id="IPR036291">
    <property type="entry name" value="NAD(P)-bd_dom_sf"/>
</dbReference>
<dbReference type="Pfam" id="PF08240">
    <property type="entry name" value="ADH_N"/>
    <property type="match status" value="1"/>
</dbReference>
<organism evidence="2 3">
    <name type="scientific">Coniophora puteana (strain RWD-64-598)</name>
    <name type="common">Brown rot fungus</name>
    <dbReference type="NCBI Taxonomy" id="741705"/>
    <lineage>
        <taxon>Eukaryota</taxon>
        <taxon>Fungi</taxon>
        <taxon>Dikarya</taxon>
        <taxon>Basidiomycota</taxon>
        <taxon>Agaricomycotina</taxon>
        <taxon>Agaricomycetes</taxon>
        <taxon>Agaricomycetidae</taxon>
        <taxon>Boletales</taxon>
        <taxon>Coniophorineae</taxon>
        <taxon>Coniophoraceae</taxon>
        <taxon>Coniophora</taxon>
    </lineage>
</organism>
<dbReference type="GO" id="GO:0016491">
    <property type="term" value="F:oxidoreductase activity"/>
    <property type="evidence" value="ECO:0007669"/>
    <property type="project" value="InterPro"/>
</dbReference>
<dbReference type="PANTHER" id="PTHR43482">
    <property type="entry name" value="PROTEIN AST1-RELATED"/>
    <property type="match status" value="1"/>
</dbReference>
<dbReference type="SUPFAM" id="SSF50129">
    <property type="entry name" value="GroES-like"/>
    <property type="match status" value="1"/>
</dbReference>
<protein>
    <submittedName>
        <fullName evidence="2">GroES-like protein</fullName>
    </submittedName>
</protein>
<evidence type="ECO:0000313" key="2">
    <source>
        <dbReference type="EMBL" id="EIW74178.1"/>
    </source>
</evidence>
<dbReference type="InterPro" id="IPR020843">
    <property type="entry name" value="ER"/>
</dbReference>
<dbReference type="OrthoDB" id="203908at2759"/>
<dbReference type="PANTHER" id="PTHR43482:SF1">
    <property type="entry name" value="PROTEIN AST1-RELATED"/>
    <property type="match status" value="1"/>
</dbReference>
<dbReference type="KEGG" id="cput:CONPUDRAFT_93972"/>
<dbReference type="SMART" id="SM00829">
    <property type="entry name" value="PKS_ER"/>
    <property type="match status" value="1"/>
</dbReference>
<evidence type="ECO:0000259" key="1">
    <source>
        <dbReference type="SMART" id="SM00829"/>
    </source>
</evidence>
<sequence length="342" mass="35711">MNTSMKALRYEQTGSLDNLNLADVAPPTLAPGEALVQVKAAGINGSDSAGVQGWFPFVTVPRTAGRDFSGTVAQVHSDADSEWVGAEVWGTGGDRGFAVDGTYADYVKVPVSALSRKPKSLTHVQAGSLGLPWLCAWIAVETLAQVKKGENVLIIGARGGIGSAAAQLCADRGASVLGTYRTLPPSSSVPAYLTPIALSGPTAIRDAAKTAGFSNKIDVLLDCAGYEEPFNDAVGTMTPRGTGRVVVMAVHRPDGQFSMDLRAFYTRALTLKGLKSSMLDAREIKQVLDVLAQKFDSGAFEGPSEVRQVDMGDVGAVRAALREVTERSSAVRSVIVPGGGGE</sequence>
<gene>
    <name evidence="2" type="ORF">CONPUDRAFT_93972</name>
</gene>
<feature type="domain" description="Enoyl reductase (ER)" evidence="1">
    <location>
        <begin position="14"/>
        <end position="335"/>
    </location>
</feature>
<reference evidence="3" key="1">
    <citation type="journal article" date="2012" name="Science">
        <title>The Paleozoic origin of enzymatic lignin decomposition reconstructed from 31 fungal genomes.</title>
        <authorList>
            <person name="Floudas D."/>
            <person name="Binder M."/>
            <person name="Riley R."/>
            <person name="Barry K."/>
            <person name="Blanchette R.A."/>
            <person name="Henrissat B."/>
            <person name="Martinez A.T."/>
            <person name="Otillar R."/>
            <person name="Spatafora J.W."/>
            <person name="Yadav J.S."/>
            <person name="Aerts A."/>
            <person name="Benoit I."/>
            <person name="Boyd A."/>
            <person name="Carlson A."/>
            <person name="Copeland A."/>
            <person name="Coutinho P.M."/>
            <person name="de Vries R.P."/>
            <person name="Ferreira P."/>
            <person name="Findley K."/>
            <person name="Foster B."/>
            <person name="Gaskell J."/>
            <person name="Glotzer D."/>
            <person name="Gorecki P."/>
            <person name="Heitman J."/>
            <person name="Hesse C."/>
            <person name="Hori C."/>
            <person name="Igarashi K."/>
            <person name="Jurgens J.A."/>
            <person name="Kallen N."/>
            <person name="Kersten P."/>
            <person name="Kohler A."/>
            <person name="Kuees U."/>
            <person name="Kumar T.K.A."/>
            <person name="Kuo A."/>
            <person name="LaButti K."/>
            <person name="Larrondo L.F."/>
            <person name="Lindquist E."/>
            <person name="Ling A."/>
            <person name="Lombard V."/>
            <person name="Lucas S."/>
            <person name="Lundell T."/>
            <person name="Martin R."/>
            <person name="McLaughlin D.J."/>
            <person name="Morgenstern I."/>
            <person name="Morin E."/>
            <person name="Murat C."/>
            <person name="Nagy L.G."/>
            <person name="Nolan M."/>
            <person name="Ohm R.A."/>
            <person name="Patyshakuliyeva A."/>
            <person name="Rokas A."/>
            <person name="Ruiz-Duenas F.J."/>
            <person name="Sabat G."/>
            <person name="Salamov A."/>
            <person name="Samejima M."/>
            <person name="Schmutz J."/>
            <person name="Slot J.C."/>
            <person name="St John F."/>
            <person name="Stenlid J."/>
            <person name="Sun H."/>
            <person name="Sun S."/>
            <person name="Syed K."/>
            <person name="Tsang A."/>
            <person name="Wiebenga A."/>
            <person name="Young D."/>
            <person name="Pisabarro A."/>
            <person name="Eastwood D.C."/>
            <person name="Martin F."/>
            <person name="Cullen D."/>
            <person name="Grigoriev I.V."/>
            <person name="Hibbett D.S."/>
        </authorList>
    </citation>
    <scope>NUCLEOTIDE SEQUENCE [LARGE SCALE GENOMIC DNA]</scope>
    <source>
        <strain evidence="3">RWD-64-598 SS2</strain>
    </source>
</reference>
<accession>R7SDE0</accession>
<dbReference type="SUPFAM" id="SSF51735">
    <property type="entry name" value="NAD(P)-binding Rossmann-fold domains"/>
    <property type="match status" value="1"/>
</dbReference>
<dbReference type="Proteomes" id="UP000053558">
    <property type="component" value="Unassembled WGS sequence"/>
</dbReference>
<dbReference type="InterPro" id="IPR011032">
    <property type="entry name" value="GroES-like_sf"/>
</dbReference>
<dbReference type="InterPro" id="IPR052585">
    <property type="entry name" value="Lipid_raft_assoc_Zn_ADH"/>
</dbReference>
<dbReference type="OMA" id="WLCAWIA"/>
<dbReference type="eggNOG" id="KOG1198">
    <property type="taxonomic scope" value="Eukaryota"/>
</dbReference>
<proteinExistence type="predicted"/>
<dbReference type="GeneID" id="19211625"/>